<proteinExistence type="predicted"/>
<dbReference type="EC" id="4.1.1.15" evidence="1"/>
<reference evidence="1" key="1">
    <citation type="submission" date="1994-01" db="EMBL/GenBank/DDBJ databases">
        <authorList>
            <person name="Smith D.R."/>
        </authorList>
    </citation>
    <scope>NUCLEOTIDE SEQUENCE</scope>
</reference>
<accession>Q49863</accession>
<reference evidence="1" key="2">
    <citation type="submission" date="1994-03" db="EMBL/GenBank/DDBJ databases">
        <authorList>
            <person name="Robison K."/>
        </authorList>
    </citation>
    <scope>NUCLEOTIDE SEQUENCE</scope>
</reference>
<dbReference type="AlphaFoldDB" id="Q49863"/>
<sequence>MGFLAAPSDVDQCKVAINMGSPYPGVGFGVWRGNEYLPEDVVFRVNYLGGDM</sequence>
<evidence type="ECO:0000313" key="1">
    <source>
        <dbReference type="EMBL" id="AAA17299.1"/>
    </source>
</evidence>
<dbReference type="GO" id="GO:0004351">
    <property type="term" value="F:glutamate decarboxylase activity"/>
    <property type="evidence" value="ECO:0007669"/>
    <property type="project" value="UniProtKB-EC"/>
</dbReference>
<keyword evidence="1" id="KW-0456">Lyase</keyword>
<organism evidence="1">
    <name type="scientific">Mycobacterium leprae</name>
    <dbReference type="NCBI Taxonomy" id="1769"/>
    <lineage>
        <taxon>Bacteria</taxon>
        <taxon>Bacillati</taxon>
        <taxon>Actinomycetota</taxon>
        <taxon>Actinomycetes</taxon>
        <taxon>Mycobacteriales</taxon>
        <taxon>Mycobacteriaceae</taxon>
        <taxon>Mycobacterium</taxon>
    </lineage>
</organism>
<name>Q49863_MYCLR</name>
<dbReference type="EMBL" id="U00020">
    <property type="protein sequence ID" value="AAA17299.1"/>
    <property type="molecule type" value="Genomic_DNA"/>
</dbReference>
<dbReference type="PIR" id="S72985">
    <property type="entry name" value="S72985"/>
</dbReference>
<protein>
    <submittedName>
        <fullName evidence="1">GadD</fullName>
        <ecNumber evidence="1">4.1.1.15</ecNumber>
    </submittedName>
</protein>